<protein>
    <submittedName>
        <fullName evidence="3">Polyisoprenoid-binding protein YceI</fullName>
    </submittedName>
</protein>
<evidence type="ECO:0000256" key="1">
    <source>
        <dbReference type="SAM" id="SignalP"/>
    </source>
</evidence>
<proteinExistence type="predicted"/>
<dbReference type="Proteomes" id="UP000199585">
    <property type="component" value="Unassembled WGS sequence"/>
</dbReference>
<dbReference type="SMART" id="SM00867">
    <property type="entry name" value="YceI"/>
    <property type="match status" value="1"/>
</dbReference>
<dbReference type="PANTHER" id="PTHR34406">
    <property type="entry name" value="PROTEIN YCEI"/>
    <property type="match status" value="1"/>
</dbReference>
<gene>
    <name evidence="3" type="ORF">SAMN04488003_11742</name>
</gene>
<dbReference type="PANTHER" id="PTHR34406:SF1">
    <property type="entry name" value="PROTEIN YCEI"/>
    <property type="match status" value="1"/>
</dbReference>
<dbReference type="InterPro" id="IPR036761">
    <property type="entry name" value="TTHA0802/YceI-like_sf"/>
</dbReference>
<dbReference type="STRING" id="245187.SAMN04488003_11742"/>
<evidence type="ECO:0000259" key="2">
    <source>
        <dbReference type="SMART" id="SM00867"/>
    </source>
</evidence>
<keyword evidence="4" id="KW-1185">Reference proteome</keyword>
<dbReference type="AlphaFoldDB" id="A0A1H8GS10"/>
<reference evidence="3 4" key="1">
    <citation type="submission" date="2016-10" db="EMBL/GenBank/DDBJ databases">
        <authorList>
            <person name="de Groot N.N."/>
        </authorList>
    </citation>
    <scope>NUCLEOTIDE SEQUENCE [LARGE SCALE GENOMIC DNA]</scope>
    <source>
        <strain evidence="3 4">DSM 16213</strain>
    </source>
</reference>
<evidence type="ECO:0000313" key="3">
    <source>
        <dbReference type="EMBL" id="SEN46058.1"/>
    </source>
</evidence>
<feature type="signal peptide" evidence="1">
    <location>
        <begin position="1"/>
        <end position="19"/>
    </location>
</feature>
<dbReference type="EMBL" id="FOCI01000017">
    <property type="protein sequence ID" value="SEN46058.1"/>
    <property type="molecule type" value="Genomic_DNA"/>
</dbReference>
<sequence length="194" mass="20285">MHIIPAAAACLALATAAHAAPATFELDPTHTTVAFLVDHVGYAATLGLFATVEGSFVYDTETQALSDVRVTVSTDSVNTLNEARDEHVRSADFLSVAAHPEMVFTASEGTPTDATSGTVTGTLTLLGQAQPLTLDVTLNKAEAYPFGHGRFTLGLSVRGSLDRSAYGMTYGVADGLVGDTVTLMIETEAMQMTE</sequence>
<dbReference type="Pfam" id="PF04264">
    <property type="entry name" value="YceI"/>
    <property type="match status" value="1"/>
</dbReference>
<keyword evidence="1" id="KW-0732">Signal</keyword>
<dbReference type="SUPFAM" id="SSF101874">
    <property type="entry name" value="YceI-like"/>
    <property type="match status" value="1"/>
</dbReference>
<dbReference type="Gene3D" id="2.40.128.110">
    <property type="entry name" value="Lipid/polyisoprenoid-binding, YceI-like"/>
    <property type="match status" value="1"/>
</dbReference>
<dbReference type="RefSeq" id="WP_089904178.1">
    <property type="nucleotide sequence ID" value="NZ_FOCI01000017.1"/>
</dbReference>
<feature type="domain" description="Lipid/polyisoprenoid-binding YceI-like" evidence="2">
    <location>
        <begin position="23"/>
        <end position="190"/>
    </location>
</feature>
<feature type="chain" id="PRO_5011463045" evidence="1">
    <location>
        <begin position="20"/>
        <end position="194"/>
    </location>
</feature>
<name>A0A1H8GS10_9RHOB</name>
<dbReference type="OrthoDB" id="9811006at2"/>
<evidence type="ECO:0000313" key="4">
    <source>
        <dbReference type="Proteomes" id="UP000199585"/>
    </source>
</evidence>
<organism evidence="3 4">
    <name type="scientific">Loktanella fryxellensis</name>
    <dbReference type="NCBI Taxonomy" id="245187"/>
    <lineage>
        <taxon>Bacteria</taxon>
        <taxon>Pseudomonadati</taxon>
        <taxon>Pseudomonadota</taxon>
        <taxon>Alphaproteobacteria</taxon>
        <taxon>Rhodobacterales</taxon>
        <taxon>Roseobacteraceae</taxon>
        <taxon>Loktanella</taxon>
    </lineage>
</organism>
<dbReference type="InterPro" id="IPR007372">
    <property type="entry name" value="Lipid/polyisoprenoid-bd_YceI"/>
</dbReference>
<accession>A0A1H8GS10</accession>